<protein>
    <recommendedName>
        <fullName evidence="3">RimK-like ATP-grasp domain-containing protein</fullName>
    </recommendedName>
</protein>
<accession>A0A1M6N3Y4</accession>
<dbReference type="STRING" id="1121393.SAMN02745216_02505"/>
<dbReference type="EMBL" id="FQZU01000014">
    <property type="protein sequence ID" value="SHJ90366.1"/>
    <property type="molecule type" value="Genomic_DNA"/>
</dbReference>
<dbReference type="SUPFAM" id="SSF56059">
    <property type="entry name" value="Glutathione synthetase ATP-binding domain-like"/>
    <property type="match status" value="1"/>
</dbReference>
<dbReference type="GO" id="GO:0005737">
    <property type="term" value="C:cytoplasm"/>
    <property type="evidence" value="ECO:0007669"/>
    <property type="project" value="TreeGrafter"/>
</dbReference>
<dbReference type="GO" id="GO:0009432">
    <property type="term" value="P:SOS response"/>
    <property type="evidence" value="ECO:0007669"/>
    <property type="project" value="TreeGrafter"/>
</dbReference>
<dbReference type="PANTHER" id="PTHR21621">
    <property type="entry name" value="RIBOSOMAL PROTEIN S6 MODIFICATION PROTEIN"/>
    <property type="match status" value="1"/>
</dbReference>
<evidence type="ECO:0000313" key="1">
    <source>
        <dbReference type="EMBL" id="SHJ90366.1"/>
    </source>
</evidence>
<dbReference type="AlphaFoldDB" id="A0A1M6N3Y4"/>
<organism evidence="1 2">
    <name type="scientific">Desulfatibacillum alkenivorans DSM 16219</name>
    <dbReference type="NCBI Taxonomy" id="1121393"/>
    <lineage>
        <taxon>Bacteria</taxon>
        <taxon>Pseudomonadati</taxon>
        <taxon>Thermodesulfobacteriota</taxon>
        <taxon>Desulfobacteria</taxon>
        <taxon>Desulfobacterales</taxon>
        <taxon>Desulfatibacillaceae</taxon>
        <taxon>Desulfatibacillum</taxon>
    </lineage>
</organism>
<dbReference type="PANTHER" id="PTHR21621:SF0">
    <property type="entry name" value="BETA-CITRYLGLUTAMATE SYNTHASE B-RELATED"/>
    <property type="match status" value="1"/>
</dbReference>
<dbReference type="Proteomes" id="UP000183994">
    <property type="component" value="Unassembled WGS sequence"/>
</dbReference>
<dbReference type="GO" id="GO:0018169">
    <property type="term" value="F:ribosomal S6-glutamic acid ligase activity"/>
    <property type="evidence" value="ECO:0007669"/>
    <property type="project" value="TreeGrafter"/>
</dbReference>
<reference evidence="2" key="1">
    <citation type="submission" date="2016-11" db="EMBL/GenBank/DDBJ databases">
        <authorList>
            <person name="Varghese N."/>
            <person name="Submissions S."/>
        </authorList>
    </citation>
    <scope>NUCLEOTIDE SEQUENCE [LARGE SCALE GENOMIC DNA]</scope>
    <source>
        <strain evidence="2">DSM 16219</strain>
    </source>
</reference>
<sequence length="305" mass="35312">MLSDSYDFTTDYIAIELEKRGKNYLRIDRDLLSSDDFFWDFNNKRIKIRKGGKLFNVQTDQINGVYYRAPTYLRETFSRSNTPEKQLQKSQWMALFRNLMCIEDAVWINNPTSTFHAENKLIQLKIADQIDFDLPETFILNSASELPINDEYIIKSLDTAIFSFGDQEGFVYTNKTSYSELSVSNLSHAPVVIQKDLSPKIDLRVTVVGQDLYAVKILKGDDGVDGDWRKLKDDVSFVPVRLPVDVKEKCIKLVRSLNLLYGAIDLVLYKKKYYFIEVNPTGEWAWLVDSANQHIYKSICNYLEG</sequence>
<dbReference type="Gene3D" id="3.30.470.20">
    <property type="entry name" value="ATP-grasp fold, B domain"/>
    <property type="match status" value="1"/>
</dbReference>
<gene>
    <name evidence="1" type="ORF">SAMN02745216_02505</name>
</gene>
<evidence type="ECO:0000313" key="2">
    <source>
        <dbReference type="Proteomes" id="UP000183994"/>
    </source>
</evidence>
<keyword evidence="2" id="KW-1185">Reference proteome</keyword>
<evidence type="ECO:0008006" key="3">
    <source>
        <dbReference type="Google" id="ProtNLM"/>
    </source>
</evidence>
<name>A0A1M6N3Y4_9BACT</name>
<proteinExistence type="predicted"/>